<feature type="transmembrane region" description="Helical" evidence="6">
    <location>
        <begin position="115"/>
        <end position="136"/>
    </location>
</feature>
<accession>A0A816QKI9</accession>
<dbReference type="Proteomes" id="UP001295469">
    <property type="component" value="Chromosome C06"/>
</dbReference>
<sequence length="206" mass="22993">MTLLQLSYILLPRRFLNRAAISCDLAEIEETKAVLRLVPIWMSCLVYAIVNAQASTFFIKQGATMDRSISPGFLVPSATFQSFINISIVIFIAIYDRVFVPAARSFTQIPSGITMLQRIGTGIFLSIISMVVAALVETKRLQTARDDPSIQGRPLAKAHEARALGARNVWWLVPQYVIYGVADVFTMAGLQEFFYDQVPSLVWLLT</sequence>
<protein>
    <submittedName>
        <fullName evidence="7">(rape) hypothetical protein</fullName>
    </submittedName>
</protein>
<evidence type="ECO:0000256" key="1">
    <source>
        <dbReference type="ARBA" id="ARBA00004141"/>
    </source>
</evidence>
<organism evidence="7">
    <name type="scientific">Brassica napus</name>
    <name type="common">Rape</name>
    <dbReference type="NCBI Taxonomy" id="3708"/>
    <lineage>
        <taxon>Eukaryota</taxon>
        <taxon>Viridiplantae</taxon>
        <taxon>Streptophyta</taxon>
        <taxon>Embryophyta</taxon>
        <taxon>Tracheophyta</taxon>
        <taxon>Spermatophyta</taxon>
        <taxon>Magnoliopsida</taxon>
        <taxon>eudicotyledons</taxon>
        <taxon>Gunneridae</taxon>
        <taxon>Pentapetalae</taxon>
        <taxon>rosids</taxon>
        <taxon>malvids</taxon>
        <taxon>Brassicales</taxon>
        <taxon>Brassicaceae</taxon>
        <taxon>Brassiceae</taxon>
        <taxon>Brassica</taxon>
    </lineage>
</organism>
<dbReference type="InterPro" id="IPR036259">
    <property type="entry name" value="MFS_trans_sf"/>
</dbReference>
<dbReference type="Gene3D" id="1.20.1250.20">
    <property type="entry name" value="MFS general substrate transporter like domains"/>
    <property type="match status" value="1"/>
</dbReference>
<comment type="subcellular location">
    <subcellularLocation>
        <location evidence="1">Membrane</location>
        <topology evidence="1">Multi-pass membrane protein</topology>
    </subcellularLocation>
</comment>
<evidence type="ECO:0000313" key="7">
    <source>
        <dbReference type="EMBL" id="CAF2061575.1"/>
    </source>
</evidence>
<dbReference type="GO" id="GO:0022857">
    <property type="term" value="F:transmembrane transporter activity"/>
    <property type="evidence" value="ECO:0007669"/>
    <property type="project" value="InterPro"/>
</dbReference>
<evidence type="ECO:0000256" key="3">
    <source>
        <dbReference type="ARBA" id="ARBA00022692"/>
    </source>
</evidence>
<keyword evidence="3 6" id="KW-0812">Transmembrane</keyword>
<gene>
    <name evidence="7" type="ORF">DARMORV10_C06P35160.1</name>
</gene>
<dbReference type="Pfam" id="PF00854">
    <property type="entry name" value="PTR2"/>
    <property type="match status" value="1"/>
</dbReference>
<evidence type="ECO:0000256" key="4">
    <source>
        <dbReference type="ARBA" id="ARBA00022989"/>
    </source>
</evidence>
<feature type="transmembrane region" description="Helical" evidence="6">
    <location>
        <begin position="71"/>
        <end position="95"/>
    </location>
</feature>
<dbReference type="GO" id="GO:0016020">
    <property type="term" value="C:membrane"/>
    <property type="evidence" value="ECO:0007669"/>
    <property type="project" value="UniProtKB-SubCell"/>
</dbReference>
<evidence type="ECO:0000256" key="6">
    <source>
        <dbReference type="SAM" id="Phobius"/>
    </source>
</evidence>
<proteinExistence type="inferred from homology"/>
<dbReference type="PANTHER" id="PTHR11654">
    <property type="entry name" value="OLIGOPEPTIDE TRANSPORTER-RELATED"/>
    <property type="match status" value="1"/>
</dbReference>
<comment type="similarity">
    <text evidence="2">Belongs to the major facilitator superfamily. Proton-dependent oligopeptide transporter (POT/PTR) (TC 2.A.17) family.</text>
</comment>
<dbReference type="AlphaFoldDB" id="A0A816QKI9"/>
<evidence type="ECO:0000256" key="2">
    <source>
        <dbReference type="ARBA" id="ARBA00005982"/>
    </source>
</evidence>
<reference evidence="7" key="1">
    <citation type="submission" date="2021-01" db="EMBL/GenBank/DDBJ databases">
        <authorList>
            <consortium name="Genoscope - CEA"/>
            <person name="William W."/>
        </authorList>
    </citation>
    <scope>NUCLEOTIDE SEQUENCE</scope>
</reference>
<dbReference type="EMBL" id="HG994370">
    <property type="protein sequence ID" value="CAF2061575.1"/>
    <property type="molecule type" value="Genomic_DNA"/>
</dbReference>
<keyword evidence="5 6" id="KW-0472">Membrane</keyword>
<name>A0A816QKI9_BRANA</name>
<feature type="transmembrane region" description="Helical" evidence="6">
    <location>
        <begin position="40"/>
        <end position="59"/>
    </location>
</feature>
<dbReference type="InterPro" id="IPR000109">
    <property type="entry name" value="POT_fam"/>
</dbReference>
<evidence type="ECO:0000256" key="5">
    <source>
        <dbReference type="ARBA" id="ARBA00023136"/>
    </source>
</evidence>
<keyword evidence="4 6" id="KW-1133">Transmembrane helix</keyword>